<keyword evidence="2" id="KW-0645">Protease</keyword>
<dbReference type="InterPro" id="IPR025748">
    <property type="entry name" value="PrcB_C_dom"/>
</dbReference>
<evidence type="ECO:0000259" key="1">
    <source>
        <dbReference type="Pfam" id="PF14343"/>
    </source>
</evidence>
<keyword evidence="2" id="KW-0378">Hydrolase</keyword>
<dbReference type="Pfam" id="PF14343">
    <property type="entry name" value="PrcB_C"/>
    <property type="match status" value="1"/>
</dbReference>
<evidence type="ECO:0000313" key="3">
    <source>
        <dbReference type="Proteomes" id="UP001652431"/>
    </source>
</evidence>
<proteinExistence type="predicted"/>
<dbReference type="GO" id="GO:0006508">
    <property type="term" value="P:proteolysis"/>
    <property type="evidence" value="ECO:0007669"/>
    <property type="project" value="UniProtKB-KW"/>
</dbReference>
<evidence type="ECO:0000313" key="2">
    <source>
        <dbReference type="EMBL" id="MCU6688201.1"/>
    </source>
</evidence>
<reference evidence="2 3" key="1">
    <citation type="journal article" date="2021" name="ISME Commun">
        <title>Automated analysis of genomic sequences facilitates high-throughput and comprehensive description of bacteria.</title>
        <authorList>
            <person name="Hitch T.C.A."/>
        </authorList>
    </citation>
    <scope>NUCLEOTIDE SEQUENCE [LARGE SCALE GENOMIC DNA]</scope>
    <source>
        <strain evidence="2 3">Sanger_03</strain>
    </source>
</reference>
<dbReference type="PROSITE" id="PS51257">
    <property type="entry name" value="PROKAR_LIPOPROTEIN"/>
    <property type="match status" value="1"/>
</dbReference>
<sequence>MDRKSCFSALVRITAALVLLSLLFLCGCTVKKLENEKTKDIEFTVVAKEEIPEELKEKIEEGKENPVKMTYGDGEYLYIVRGYGRQETTGCSIEVKAVYETENAVYIQTELKGPEKGEEILEKATCPYVVVKIEYRDTHVVFD</sequence>
<feature type="domain" description="PrcB C-terminal" evidence="1">
    <location>
        <begin position="77"/>
        <end position="134"/>
    </location>
</feature>
<protein>
    <submittedName>
        <fullName evidence="2">Protease complex subunit PrcB family protein</fullName>
    </submittedName>
</protein>
<gene>
    <name evidence="2" type="ORF">OCV99_17020</name>
</gene>
<dbReference type="RefSeq" id="WP_158372215.1">
    <property type="nucleotide sequence ID" value="NZ_JAOQJU010000040.1"/>
</dbReference>
<keyword evidence="3" id="KW-1185">Reference proteome</keyword>
<dbReference type="EMBL" id="JAOQJU010000040">
    <property type="protein sequence ID" value="MCU6688201.1"/>
    <property type="molecule type" value="Genomic_DNA"/>
</dbReference>
<dbReference type="Proteomes" id="UP001652431">
    <property type="component" value="Unassembled WGS sequence"/>
</dbReference>
<dbReference type="GO" id="GO:0008233">
    <property type="term" value="F:peptidase activity"/>
    <property type="evidence" value="ECO:0007669"/>
    <property type="project" value="UniProtKB-KW"/>
</dbReference>
<organism evidence="2 3">
    <name type="scientific">Dorea acetigenes</name>
    <dbReference type="NCBI Taxonomy" id="2981787"/>
    <lineage>
        <taxon>Bacteria</taxon>
        <taxon>Bacillati</taxon>
        <taxon>Bacillota</taxon>
        <taxon>Clostridia</taxon>
        <taxon>Lachnospirales</taxon>
        <taxon>Lachnospiraceae</taxon>
        <taxon>Dorea</taxon>
    </lineage>
</organism>
<comment type="caution">
    <text evidence="2">The sequence shown here is derived from an EMBL/GenBank/DDBJ whole genome shotgun (WGS) entry which is preliminary data.</text>
</comment>
<name>A0ABT2RS65_9FIRM</name>
<accession>A0ABT2RS65</accession>